<keyword evidence="2" id="KW-0547">Nucleotide-binding</keyword>
<feature type="compositionally biased region" description="Gly residues" evidence="4">
    <location>
        <begin position="1"/>
        <end position="12"/>
    </location>
</feature>
<evidence type="ECO:0000259" key="5">
    <source>
        <dbReference type="PROSITE" id="PS50893"/>
    </source>
</evidence>
<feature type="compositionally biased region" description="Basic and acidic residues" evidence="4">
    <location>
        <begin position="18"/>
        <end position="31"/>
    </location>
</feature>
<dbReference type="GO" id="GO:0022857">
    <property type="term" value="F:transmembrane transporter activity"/>
    <property type="evidence" value="ECO:0007669"/>
    <property type="project" value="TreeGrafter"/>
</dbReference>
<dbReference type="AlphaFoldDB" id="A0AAU2V2R5"/>
<dbReference type="InterPro" id="IPR017871">
    <property type="entry name" value="ABC_transporter-like_CS"/>
</dbReference>
<dbReference type="GO" id="GO:0005524">
    <property type="term" value="F:ATP binding"/>
    <property type="evidence" value="ECO:0007669"/>
    <property type="project" value="UniProtKB-KW"/>
</dbReference>
<dbReference type="PANTHER" id="PTHR24220">
    <property type="entry name" value="IMPORT ATP-BINDING PROTEIN"/>
    <property type="match status" value="1"/>
</dbReference>
<evidence type="ECO:0000256" key="3">
    <source>
        <dbReference type="ARBA" id="ARBA00022840"/>
    </source>
</evidence>
<evidence type="ECO:0000256" key="1">
    <source>
        <dbReference type="ARBA" id="ARBA00022448"/>
    </source>
</evidence>
<evidence type="ECO:0000256" key="4">
    <source>
        <dbReference type="SAM" id="MobiDB-lite"/>
    </source>
</evidence>
<dbReference type="GO" id="GO:0098796">
    <property type="term" value="C:membrane protein complex"/>
    <property type="evidence" value="ECO:0007669"/>
    <property type="project" value="UniProtKB-ARBA"/>
</dbReference>
<dbReference type="CDD" id="cd03255">
    <property type="entry name" value="ABC_MJ0796_LolCDE_FtsE"/>
    <property type="match status" value="1"/>
</dbReference>
<dbReference type="Gene3D" id="3.40.50.300">
    <property type="entry name" value="P-loop containing nucleotide triphosphate hydrolases"/>
    <property type="match status" value="1"/>
</dbReference>
<dbReference type="FunFam" id="3.40.50.300:FF:000032">
    <property type="entry name" value="Export ABC transporter ATP-binding protein"/>
    <property type="match status" value="1"/>
</dbReference>
<dbReference type="GO" id="GO:0016887">
    <property type="term" value="F:ATP hydrolysis activity"/>
    <property type="evidence" value="ECO:0007669"/>
    <property type="project" value="InterPro"/>
</dbReference>
<dbReference type="InterPro" id="IPR027417">
    <property type="entry name" value="P-loop_NTPase"/>
</dbReference>
<gene>
    <name evidence="6" type="ORF">OG549_14235</name>
</gene>
<sequence length="285" mass="29859">MNRTGSGTGARTGPGTDPHGRQDPDGPRGPDDVVVLSDVRRTYGAERARTTALDGVSVRFRRGTFTAVMGPSGSGKTTLLQCAAGLDRPTSGTVSLDGLDLSGLSERALTKLRRERIGFIFQAFNLLPALTVEDNVTLPLRLAGRRPARGAVAHALERVGLADRLKHRPGELSGGQQQRVAIARALITDPAVIFGDEPTGALDTRTALEVLHLLRAAVRDGGQTAIVVTHDPVAASHADRVVFLADGLVVGELHGASADTIAERMTHLGAWGDLPGTRSSVKGGL</sequence>
<dbReference type="GO" id="GO:0005886">
    <property type="term" value="C:plasma membrane"/>
    <property type="evidence" value="ECO:0007669"/>
    <property type="project" value="TreeGrafter"/>
</dbReference>
<keyword evidence="1" id="KW-0813">Transport</keyword>
<evidence type="ECO:0000313" key="6">
    <source>
        <dbReference type="EMBL" id="WTW61723.1"/>
    </source>
</evidence>
<dbReference type="PANTHER" id="PTHR24220:SF685">
    <property type="entry name" value="ABC TRANSPORTER RELATED"/>
    <property type="match status" value="1"/>
</dbReference>
<name>A0AAU2V2R5_9ACTN</name>
<reference evidence="6" key="1">
    <citation type="submission" date="2022-10" db="EMBL/GenBank/DDBJ databases">
        <title>The complete genomes of actinobacterial strains from the NBC collection.</title>
        <authorList>
            <person name="Joergensen T.S."/>
            <person name="Alvarez Arevalo M."/>
            <person name="Sterndorff E.B."/>
            <person name="Faurdal D."/>
            <person name="Vuksanovic O."/>
            <person name="Mourched A.-S."/>
            <person name="Charusanti P."/>
            <person name="Shaw S."/>
            <person name="Blin K."/>
            <person name="Weber T."/>
        </authorList>
    </citation>
    <scope>NUCLEOTIDE SEQUENCE</scope>
    <source>
        <strain evidence="6">NBC_00003</strain>
    </source>
</reference>
<dbReference type="SUPFAM" id="SSF52540">
    <property type="entry name" value="P-loop containing nucleoside triphosphate hydrolases"/>
    <property type="match status" value="1"/>
</dbReference>
<protein>
    <submittedName>
        <fullName evidence="6">ABC transporter ATP-binding protein</fullName>
    </submittedName>
</protein>
<accession>A0AAU2V2R5</accession>
<dbReference type="InterPro" id="IPR017911">
    <property type="entry name" value="MacB-like_ATP-bd"/>
</dbReference>
<dbReference type="PROSITE" id="PS50893">
    <property type="entry name" value="ABC_TRANSPORTER_2"/>
    <property type="match status" value="1"/>
</dbReference>
<dbReference type="Pfam" id="PF00005">
    <property type="entry name" value="ABC_tran"/>
    <property type="match status" value="1"/>
</dbReference>
<evidence type="ECO:0000256" key="2">
    <source>
        <dbReference type="ARBA" id="ARBA00022741"/>
    </source>
</evidence>
<dbReference type="SMART" id="SM00382">
    <property type="entry name" value="AAA"/>
    <property type="match status" value="1"/>
</dbReference>
<keyword evidence="3 6" id="KW-0067">ATP-binding</keyword>
<organism evidence="6">
    <name type="scientific">Streptomyces sp. NBC_00003</name>
    <dbReference type="NCBI Taxonomy" id="2903608"/>
    <lineage>
        <taxon>Bacteria</taxon>
        <taxon>Bacillati</taxon>
        <taxon>Actinomycetota</taxon>
        <taxon>Actinomycetes</taxon>
        <taxon>Kitasatosporales</taxon>
        <taxon>Streptomycetaceae</taxon>
        <taxon>Streptomyces</taxon>
    </lineage>
</organism>
<proteinExistence type="predicted"/>
<dbReference type="InterPro" id="IPR003439">
    <property type="entry name" value="ABC_transporter-like_ATP-bd"/>
</dbReference>
<dbReference type="PROSITE" id="PS00211">
    <property type="entry name" value="ABC_TRANSPORTER_1"/>
    <property type="match status" value="1"/>
</dbReference>
<dbReference type="InterPro" id="IPR015854">
    <property type="entry name" value="ABC_transpr_LolD-like"/>
</dbReference>
<dbReference type="EMBL" id="CP108318">
    <property type="protein sequence ID" value="WTW61723.1"/>
    <property type="molecule type" value="Genomic_DNA"/>
</dbReference>
<feature type="domain" description="ABC transporter" evidence="5">
    <location>
        <begin position="34"/>
        <end position="271"/>
    </location>
</feature>
<feature type="region of interest" description="Disordered" evidence="4">
    <location>
        <begin position="1"/>
        <end position="33"/>
    </location>
</feature>
<dbReference type="InterPro" id="IPR003593">
    <property type="entry name" value="AAA+_ATPase"/>
</dbReference>